<dbReference type="AlphaFoldDB" id="A0A6P5YMX4"/>
<dbReference type="KEGG" id="dzi:111293396"/>
<gene>
    <name evidence="3" type="primary">LOC111293396</name>
</gene>
<keyword evidence="2" id="KW-1185">Reference proteome</keyword>
<dbReference type="PANTHER" id="PTHR31672">
    <property type="entry name" value="BNACNNG10540D PROTEIN"/>
    <property type="match status" value="1"/>
</dbReference>
<evidence type="ECO:0000259" key="1">
    <source>
        <dbReference type="Pfam" id="PF07734"/>
    </source>
</evidence>
<name>A0A6P5YMX4_DURZI</name>
<dbReference type="Proteomes" id="UP000515121">
    <property type="component" value="Unplaced"/>
</dbReference>
<proteinExistence type="predicted"/>
<protein>
    <submittedName>
        <fullName evidence="3">F-box protein CPR30-like</fullName>
    </submittedName>
</protein>
<reference evidence="3" key="1">
    <citation type="submission" date="2025-08" db="UniProtKB">
        <authorList>
            <consortium name="RefSeq"/>
        </authorList>
    </citation>
    <scope>IDENTIFICATION</scope>
    <source>
        <tissue evidence="3">Fruit stalk</tissue>
    </source>
</reference>
<evidence type="ECO:0000313" key="3">
    <source>
        <dbReference type="RefSeq" id="XP_022741878.1"/>
    </source>
</evidence>
<dbReference type="NCBIfam" id="TIGR01640">
    <property type="entry name" value="F_box_assoc_1"/>
    <property type="match status" value="1"/>
</dbReference>
<dbReference type="RefSeq" id="XP_022741878.1">
    <property type="nucleotide sequence ID" value="XM_022886143.1"/>
</dbReference>
<sequence length="434" mass="49197">MTSLFLNLIVGTINNPIECQTTCKRCCLSNVSYHLRCIKSNHISFPIPSKVLHILKSLVYTRRGGHRQGRSSMAAAAITHSLPEDIVVDILARLPVKSLKRFSPQFITAHYSFSKNKTCLLMKQVNFSQRKAMVSFISNQTLDVVANLDIPSFTDDPIHIHILGHCNGIICLCDCFSGILLWNIATKEFKILPMCPFECPPSSENTIDVAGLGYDSKRDEYKVIRIDTFWEGDFDRVPRGNRVALYNLTTDSWRKFNDNLTAEFFNCHGIDQVYSNGFYHCLAVVDSEELLLSFDMSNEVFVTTPFPDGRLGKSCRTTRYLTYLMEINGSLGVLLCHDYYVRYGCYDVWVLGELGLKNSWTKLFTIESFPPATIPLGVGRDGEIFLVNQESKFLAWHHRDNKEIKTLQFEGTALELALYAESLVSFRGGTAFNH</sequence>
<dbReference type="InterPro" id="IPR017451">
    <property type="entry name" value="F-box-assoc_interact_dom"/>
</dbReference>
<organism evidence="2 3">
    <name type="scientific">Durio zibethinus</name>
    <name type="common">Durian</name>
    <dbReference type="NCBI Taxonomy" id="66656"/>
    <lineage>
        <taxon>Eukaryota</taxon>
        <taxon>Viridiplantae</taxon>
        <taxon>Streptophyta</taxon>
        <taxon>Embryophyta</taxon>
        <taxon>Tracheophyta</taxon>
        <taxon>Spermatophyta</taxon>
        <taxon>Magnoliopsida</taxon>
        <taxon>eudicotyledons</taxon>
        <taxon>Gunneridae</taxon>
        <taxon>Pentapetalae</taxon>
        <taxon>rosids</taxon>
        <taxon>malvids</taxon>
        <taxon>Malvales</taxon>
        <taxon>Malvaceae</taxon>
        <taxon>Helicteroideae</taxon>
        <taxon>Durio</taxon>
    </lineage>
</organism>
<dbReference type="InterPro" id="IPR050796">
    <property type="entry name" value="SCF_F-box_component"/>
</dbReference>
<dbReference type="GeneID" id="111293396"/>
<dbReference type="PANTHER" id="PTHR31672:SF13">
    <property type="entry name" value="F-BOX PROTEIN CPR30-LIKE"/>
    <property type="match status" value="1"/>
</dbReference>
<dbReference type="Pfam" id="PF07734">
    <property type="entry name" value="FBA_1"/>
    <property type="match status" value="1"/>
</dbReference>
<dbReference type="OrthoDB" id="1867629at2759"/>
<feature type="domain" description="F-box associated beta-propeller type 1" evidence="1">
    <location>
        <begin position="137"/>
        <end position="404"/>
    </location>
</feature>
<accession>A0A6P5YMX4</accession>
<evidence type="ECO:0000313" key="2">
    <source>
        <dbReference type="Proteomes" id="UP000515121"/>
    </source>
</evidence>
<dbReference type="InterPro" id="IPR006527">
    <property type="entry name" value="F-box-assoc_dom_typ1"/>
</dbReference>